<reference evidence="1" key="2">
    <citation type="submission" date="2021-08" db="EMBL/GenBank/DDBJ databases">
        <authorList>
            <person name="Tani A."/>
            <person name="Ola A."/>
            <person name="Ogura Y."/>
            <person name="Katsura K."/>
            <person name="Hayashi T."/>
        </authorList>
    </citation>
    <scope>NUCLEOTIDE SEQUENCE</scope>
    <source>
        <strain evidence="1">NBRC 103626</strain>
    </source>
</reference>
<comment type="caution">
    <text evidence="1">The sequence shown here is derived from an EMBL/GenBank/DDBJ whole genome shotgun (WGS) entry which is preliminary data.</text>
</comment>
<proteinExistence type="predicted"/>
<dbReference type="EMBL" id="BPQM01000030">
    <property type="protein sequence ID" value="GJD78427.1"/>
    <property type="molecule type" value="Genomic_DNA"/>
</dbReference>
<name>A0AA37HP68_9HYPH</name>
<evidence type="ECO:0000313" key="1">
    <source>
        <dbReference type="EMBL" id="GJD78427.1"/>
    </source>
</evidence>
<protein>
    <submittedName>
        <fullName evidence="1">Uncharacterized protein</fullName>
    </submittedName>
</protein>
<reference evidence="1" key="1">
    <citation type="journal article" date="2016" name="Front. Microbiol.">
        <title>Genome Sequence of the Piezophilic, Mesophilic Sulfate-Reducing Bacterium Desulfovibrio indicus J2T.</title>
        <authorList>
            <person name="Cao J."/>
            <person name="Maignien L."/>
            <person name="Shao Z."/>
            <person name="Alain K."/>
            <person name="Jebbar M."/>
        </authorList>
    </citation>
    <scope>NUCLEOTIDE SEQUENCE</scope>
    <source>
        <strain evidence="1">NBRC 103626</strain>
    </source>
</reference>
<gene>
    <name evidence="1" type="ORF">NBEOAGPD_1642</name>
</gene>
<accession>A0AA37HP68</accession>
<dbReference type="AlphaFoldDB" id="A0AA37HP68"/>
<dbReference type="RefSeq" id="WP_238302132.1">
    <property type="nucleotide sequence ID" value="NZ_BPQM01000030.1"/>
</dbReference>
<evidence type="ECO:0000313" key="2">
    <source>
        <dbReference type="Proteomes" id="UP001055108"/>
    </source>
</evidence>
<dbReference type="Proteomes" id="UP001055108">
    <property type="component" value="Unassembled WGS sequence"/>
</dbReference>
<sequence>MTSLGDAKAVGAAATLQGVLVEVRRFLIDGKPTACLAEEVYPRFVEVLTKMYDTALAEEVSGYRM</sequence>
<organism evidence="1 2">
    <name type="scientific">Methylobacterium gregans</name>
    <dbReference type="NCBI Taxonomy" id="374424"/>
    <lineage>
        <taxon>Bacteria</taxon>
        <taxon>Pseudomonadati</taxon>
        <taxon>Pseudomonadota</taxon>
        <taxon>Alphaproteobacteria</taxon>
        <taxon>Hyphomicrobiales</taxon>
        <taxon>Methylobacteriaceae</taxon>
        <taxon>Methylobacterium</taxon>
    </lineage>
</organism>
<keyword evidence="2" id="KW-1185">Reference proteome</keyword>